<reference evidence="2" key="1">
    <citation type="submission" date="2017-02" db="UniProtKB">
        <authorList>
            <consortium name="WormBaseParasite"/>
        </authorList>
    </citation>
    <scope>IDENTIFICATION</scope>
</reference>
<dbReference type="AlphaFoldDB" id="A0A0M3HSV5"/>
<keyword evidence="1" id="KW-1185">Reference proteome</keyword>
<proteinExistence type="predicted"/>
<evidence type="ECO:0000313" key="1">
    <source>
        <dbReference type="Proteomes" id="UP000036681"/>
    </source>
</evidence>
<evidence type="ECO:0000313" key="2">
    <source>
        <dbReference type="WBParaSite" id="ALUE_0000562301-mRNA-1"/>
    </source>
</evidence>
<dbReference type="WBParaSite" id="ALUE_0000562301-mRNA-1">
    <property type="protein sequence ID" value="ALUE_0000562301-mRNA-1"/>
    <property type="gene ID" value="ALUE_0000562301"/>
</dbReference>
<protein>
    <submittedName>
        <fullName evidence="2">DNA-directed RNA polymerase</fullName>
    </submittedName>
</protein>
<accession>A0A0M3HSV5</accession>
<dbReference type="Proteomes" id="UP000036681">
    <property type="component" value="Unplaced"/>
</dbReference>
<sequence length="68" mass="7839">MRSGELLLRSRKRMELLSNRSSNDINIAQKQRIARHKMPMDMVRSMHGYDNAMGENLVVSECDCGIIM</sequence>
<organism evidence="1 2">
    <name type="scientific">Ascaris lumbricoides</name>
    <name type="common">Giant roundworm</name>
    <dbReference type="NCBI Taxonomy" id="6252"/>
    <lineage>
        <taxon>Eukaryota</taxon>
        <taxon>Metazoa</taxon>
        <taxon>Ecdysozoa</taxon>
        <taxon>Nematoda</taxon>
        <taxon>Chromadorea</taxon>
        <taxon>Rhabditida</taxon>
        <taxon>Spirurina</taxon>
        <taxon>Ascaridomorpha</taxon>
        <taxon>Ascaridoidea</taxon>
        <taxon>Ascarididae</taxon>
        <taxon>Ascaris</taxon>
    </lineage>
</organism>
<name>A0A0M3HSV5_ASCLU</name>